<dbReference type="InterPro" id="IPR036396">
    <property type="entry name" value="Cyt_P450_sf"/>
</dbReference>
<organism evidence="8 9">
    <name type="scientific">Thanatephorus cucumeris (strain AG1-IB / isolate 7/3/14)</name>
    <name type="common">Lettuce bottom rot fungus</name>
    <name type="synonym">Rhizoctonia solani</name>
    <dbReference type="NCBI Taxonomy" id="1108050"/>
    <lineage>
        <taxon>Eukaryota</taxon>
        <taxon>Fungi</taxon>
        <taxon>Dikarya</taxon>
        <taxon>Basidiomycota</taxon>
        <taxon>Agaricomycotina</taxon>
        <taxon>Agaricomycetes</taxon>
        <taxon>Cantharellales</taxon>
        <taxon>Ceratobasidiaceae</taxon>
        <taxon>Rhizoctonia</taxon>
        <taxon>Rhizoctonia solani AG-1</taxon>
    </lineage>
</organism>
<keyword evidence="7" id="KW-0503">Monooxygenase</keyword>
<dbReference type="InterPro" id="IPR001128">
    <property type="entry name" value="Cyt_P450"/>
</dbReference>
<keyword evidence="4" id="KW-0479">Metal-binding</keyword>
<dbReference type="AlphaFoldDB" id="A0A0B7FAN4"/>
<protein>
    <submittedName>
        <fullName evidence="8">Uncharacterized protein</fullName>
    </submittedName>
</protein>
<dbReference type="Pfam" id="PF00067">
    <property type="entry name" value="p450"/>
    <property type="match status" value="1"/>
</dbReference>
<dbReference type="PANTHER" id="PTHR46300:SF5">
    <property type="entry name" value="CYTOCHROME P450"/>
    <property type="match status" value="1"/>
</dbReference>
<evidence type="ECO:0000313" key="8">
    <source>
        <dbReference type="EMBL" id="CEL55101.1"/>
    </source>
</evidence>
<dbReference type="GO" id="GO:0020037">
    <property type="term" value="F:heme binding"/>
    <property type="evidence" value="ECO:0007669"/>
    <property type="project" value="InterPro"/>
</dbReference>
<dbReference type="GO" id="GO:0016705">
    <property type="term" value="F:oxidoreductase activity, acting on paired donors, with incorporation or reduction of molecular oxygen"/>
    <property type="evidence" value="ECO:0007669"/>
    <property type="project" value="InterPro"/>
</dbReference>
<dbReference type="Gene3D" id="1.10.630.10">
    <property type="entry name" value="Cytochrome P450"/>
    <property type="match status" value="1"/>
</dbReference>
<reference evidence="8 9" key="1">
    <citation type="submission" date="2014-11" db="EMBL/GenBank/DDBJ databases">
        <authorList>
            <person name="Wibberg Daniel"/>
        </authorList>
    </citation>
    <scope>NUCLEOTIDE SEQUENCE [LARGE SCALE GENOMIC DNA]</scope>
    <source>
        <strain evidence="8">Rhizoctonia solani AG1-IB 7/3/14</strain>
    </source>
</reference>
<evidence type="ECO:0000256" key="1">
    <source>
        <dbReference type="ARBA" id="ARBA00001971"/>
    </source>
</evidence>
<dbReference type="GO" id="GO:0004497">
    <property type="term" value="F:monooxygenase activity"/>
    <property type="evidence" value="ECO:0007669"/>
    <property type="project" value="UniProtKB-KW"/>
</dbReference>
<name>A0A0B7FAN4_THACB</name>
<evidence type="ECO:0000256" key="7">
    <source>
        <dbReference type="ARBA" id="ARBA00023033"/>
    </source>
</evidence>
<keyword evidence="6" id="KW-0408">Iron</keyword>
<keyword evidence="9" id="KW-1185">Reference proteome</keyword>
<evidence type="ECO:0000256" key="2">
    <source>
        <dbReference type="ARBA" id="ARBA00010617"/>
    </source>
</evidence>
<dbReference type="Proteomes" id="UP000059188">
    <property type="component" value="Unassembled WGS sequence"/>
</dbReference>
<evidence type="ECO:0000256" key="3">
    <source>
        <dbReference type="ARBA" id="ARBA00022617"/>
    </source>
</evidence>
<comment type="cofactor">
    <cofactor evidence="1">
        <name>heme</name>
        <dbReference type="ChEBI" id="CHEBI:30413"/>
    </cofactor>
</comment>
<dbReference type="SUPFAM" id="SSF48264">
    <property type="entry name" value="Cytochrome P450"/>
    <property type="match status" value="1"/>
</dbReference>
<gene>
    <name evidence="8" type="ORF">RSOLAG1IB_01109</name>
</gene>
<comment type="similarity">
    <text evidence="2">Belongs to the cytochrome P450 family.</text>
</comment>
<sequence>MPNTRSLIGSTIAGSLLVYKLYKSKYPDDLSLPPSPGWYPLIGNLLSVPNEYEHLGFMQLSEQLGSKIFSLSMFGTTMIVLNDKDDAANLFDKRLAIYSDRTGIPMVQEPSLID</sequence>
<dbReference type="PANTHER" id="PTHR46300">
    <property type="entry name" value="P450, PUTATIVE (EUROFUNG)-RELATED-RELATED"/>
    <property type="match status" value="1"/>
</dbReference>
<evidence type="ECO:0000313" key="9">
    <source>
        <dbReference type="Proteomes" id="UP000059188"/>
    </source>
</evidence>
<dbReference type="EMBL" id="LN679101">
    <property type="protein sequence ID" value="CEL55101.1"/>
    <property type="molecule type" value="Genomic_DNA"/>
</dbReference>
<keyword evidence="3" id="KW-0349">Heme</keyword>
<dbReference type="GO" id="GO:0005506">
    <property type="term" value="F:iron ion binding"/>
    <property type="evidence" value="ECO:0007669"/>
    <property type="project" value="InterPro"/>
</dbReference>
<evidence type="ECO:0000256" key="6">
    <source>
        <dbReference type="ARBA" id="ARBA00023004"/>
    </source>
</evidence>
<keyword evidence="5" id="KW-0560">Oxidoreductase</keyword>
<evidence type="ECO:0000256" key="4">
    <source>
        <dbReference type="ARBA" id="ARBA00022723"/>
    </source>
</evidence>
<dbReference type="InterPro" id="IPR050364">
    <property type="entry name" value="Cytochrome_P450_fung"/>
</dbReference>
<dbReference type="OrthoDB" id="1055148at2759"/>
<accession>A0A0B7FAN4</accession>
<proteinExistence type="inferred from homology"/>
<evidence type="ECO:0000256" key="5">
    <source>
        <dbReference type="ARBA" id="ARBA00023002"/>
    </source>
</evidence>